<gene>
    <name evidence="2" type="ORF">SDC9_197552</name>
</gene>
<reference evidence="2" key="1">
    <citation type="submission" date="2019-08" db="EMBL/GenBank/DDBJ databases">
        <authorList>
            <person name="Kucharzyk K."/>
            <person name="Murdoch R.W."/>
            <person name="Higgins S."/>
            <person name="Loffler F."/>
        </authorList>
    </citation>
    <scope>NUCLEOTIDE SEQUENCE</scope>
</reference>
<accession>A0A645IF47</accession>
<dbReference type="InterPro" id="IPR048574">
    <property type="entry name" value="RUBY_RBDX"/>
</dbReference>
<name>A0A645IF47_9ZZZZ</name>
<dbReference type="SUPFAM" id="SSF57802">
    <property type="entry name" value="Rubredoxin-like"/>
    <property type="match status" value="1"/>
</dbReference>
<sequence>MKKVFEKKEDAIWECRVCGHLVIGKKAPEVYPVFSYSQSFFEVRKENH</sequence>
<dbReference type="EMBL" id="VSSQ01113634">
    <property type="protein sequence ID" value="MPN49928.1"/>
    <property type="molecule type" value="Genomic_DNA"/>
</dbReference>
<evidence type="ECO:0000313" key="2">
    <source>
        <dbReference type="EMBL" id="MPN49928.1"/>
    </source>
</evidence>
<evidence type="ECO:0000259" key="1">
    <source>
        <dbReference type="Pfam" id="PF21349"/>
    </source>
</evidence>
<organism evidence="2">
    <name type="scientific">bioreactor metagenome</name>
    <dbReference type="NCBI Taxonomy" id="1076179"/>
    <lineage>
        <taxon>unclassified sequences</taxon>
        <taxon>metagenomes</taxon>
        <taxon>ecological metagenomes</taxon>
    </lineage>
</organism>
<dbReference type="Gene3D" id="2.20.28.10">
    <property type="match status" value="1"/>
</dbReference>
<proteinExistence type="predicted"/>
<comment type="caution">
    <text evidence="2">The sequence shown here is derived from an EMBL/GenBank/DDBJ whole genome shotgun (WGS) entry which is preliminary data.</text>
</comment>
<feature type="domain" description="Rubrerythrin rubredoxin-like" evidence="1">
    <location>
        <begin position="13"/>
        <end position="42"/>
    </location>
</feature>
<protein>
    <recommendedName>
        <fullName evidence="1">Rubrerythrin rubredoxin-like domain-containing protein</fullName>
    </recommendedName>
</protein>
<dbReference type="Pfam" id="PF21349">
    <property type="entry name" value="RUBY_RBDX"/>
    <property type="match status" value="1"/>
</dbReference>
<dbReference type="AlphaFoldDB" id="A0A645IF47"/>